<dbReference type="InterPro" id="IPR012678">
    <property type="entry name" value="Ribosomal_uL23/eL15/eS24_sf"/>
</dbReference>
<keyword evidence="5" id="KW-0687">Ribonucleoprotein</keyword>
<dbReference type="GO" id="GO:0005840">
    <property type="term" value="C:ribosome"/>
    <property type="evidence" value="ECO:0007669"/>
    <property type="project" value="UniProtKB-KW"/>
</dbReference>
<dbReference type="GO" id="GO:0003735">
    <property type="term" value="F:structural constituent of ribosome"/>
    <property type="evidence" value="ECO:0007669"/>
    <property type="project" value="InterPro"/>
</dbReference>
<dbReference type="Pfam" id="PF00276">
    <property type="entry name" value="Ribosomal_L23"/>
    <property type="match status" value="1"/>
</dbReference>
<dbReference type="InterPro" id="IPR013025">
    <property type="entry name" value="Ribosomal_uL23-like"/>
</dbReference>
<dbReference type="PROSITE" id="PS00050">
    <property type="entry name" value="RIBOSOMAL_L23"/>
    <property type="match status" value="1"/>
</dbReference>
<keyword evidence="2" id="KW-0699">rRNA-binding</keyword>
<keyword evidence="3" id="KW-0694">RNA-binding</keyword>
<keyword evidence="4" id="KW-0689">Ribosomal protein</keyword>
<evidence type="ECO:0008006" key="7">
    <source>
        <dbReference type="Google" id="ProtNLM"/>
    </source>
</evidence>
<evidence type="ECO:0000256" key="1">
    <source>
        <dbReference type="ARBA" id="ARBA00006700"/>
    </source>
</evidence>
<organism evidence="6">
    <name type="scientific">marine metagenome</name>
    <dbReference type="NCBI Taxonomy" id="408172"/>
    <lineage>
        <taxon>unclassified sequences</taxon>
        <taxon>metagenomes</taxon>
        <taxon>ecological metagenomes</taxon>
    </lineage>
</organism>
<reference evidence="6" key="1">
    <citation type="submission" date="2018-05" db="EMBL/GenBank/DDBJ databases">
        <authorList>
            <person name="Lanie J.A."/>
            <person name="Ng W.-L."/>
            <person name="Kazmierczak K.M."/>
            <person name="Andrzejewski T.M."/>
            <person name="Davidsen T.M."/>
            <person name="Wayne K.J."/>
            <person name="Tettelin H."/>
            <person name="Glass J.I."/>
            <person name="Rusch D."/>
            <person name="Podicherti R."/>
            <person name="Tsui H.-C.T."/>
            <person name="Winkler M.E."/>
        </authorList>
    </citation>
    <scope>NUCLEOTIDE SEQUENCE</scope>
</reference>
<dbReference type="Gene3D" id="3.30.70.330">
    <property type="match status" value="1"/>
</dbReference>
<evidence type="ECO:0000256" key="2">
    <source>
        <dbReference type="ARBA" id="ARBA00022730"/>
    </source>
</evidence>
<dbReference type="GO" id="GO:0019843">
    <property type="term" value="F:rRNA binding"/>
    <property type="evidence" value="ECO:0007669"/>
    <property type="project" value="UniProtKB-KW"/>
</dbReference>
<evidence type="ECO:0000256" key="5">
    <source>
        <dbReference type="ARBA" id="ARBA00023274"/>
    </source>
</evidence>
<sequence>MFNVKVSSVKTVSVKGKKKRMGMRSGKTNDWKKAYIKLEEGQNLDFMNTEV</sequence>
<evidence type="ECO:0000256" key="4">
    <source>
        <dbReference type="ARBA" id="ARBA00022980"/>
    </source>
</evidence>
<dbReference type="GO" id="GO:0006412">
    <property type="term" value="P:translation"/>
    <property type="evidence" value="ECO:0007669"/>
    <property type="project" value="InterPro"/>
</dbReference>
<accession>A0A381V851</accession>
<evidence type="ECO:0000313" key="6">
    <source>
        <dbReference type="EMBL" id="SVA35867.1"/>
    </source>
</evidence>
<name>A0A381V851_9ZZZZ</name>
<dbReference type="SUPFAM" id="SSF54189">
    <property type="entry name" value="Ribosomal proteins S24e, L23 and L15e"/>
    <property type="match status" value="1"/>
</dbReference>
<dbReference type="InterPro" id="IPR012677">
    <property type="entry name" value="Nucleotide-bd_a/b_plait_sf"/>
</dbReference>
<proteinExistence type="inferred from homology"/>
<protein>
    <recommendedName>
        <fullName evidence="7">50S ribosomal protein L23</fullName>
    </recommendedName>
</protein>
<dbReference type="AlphaFoldDB" id="A0A381V851"/>
<evidence type="ECO:0000256" key="3">
    <source>
        <dbReference type="ARBA" id="ARBA00022884"/>
    </source>
</evidence>
<dbReference type="EMBL" id="UINC01007962">
    <property type="protein sequence ID" value="SVA35867.1"/>
    <property type="molecule type" value="Genomic_DNA"/>
</dbReference>
<dbReference type="GO" id="GO:1990904">
    <property type="term" value="C:ribonucleoprotein complex"/>
    <property type="evidence" value="ECO:0007669"/>
    <property type="project" value="UniProtKB-KW"/>
</dbReference>
<dbReference type="InterPro" id="IPR001014">
    <property type="entry name" value="Ribosomal_uL23_CS"/>
</dbReference>
<gene>
    <name evidence="6" type="ORF">METZ01_LOCUS88721</name>
</gene>
<comment type="similarity">
    <text evidence="1">Belongs to the universal ribosomal protein uL23 family.</text>
</comment>